<dbReference type="Pfam" id="PF02873">
    <property type="entry name" value="MurB_C"/>
    <property type="match status" value="1"/>
</dbReference>
<dbReference type="GO" id="GO:0051301">
    <property type="term" value="P:cell division"/>
    <property type="evidence" value="ECO:0007669"/>
    <property type="project" value="UniProtKB-KW"/>
</dbReference>
<dbReference type="NCBIfam" id="NF010478">
    <property type="entry name" value="PRK13903.1"/>
    <property type="match status" value="1"/>
</dbReference>
<keyword evidence="15 19" id="KW-0131">Cell cycle</keyword>
<keyword evidence="11 19" id="KW-0521">NADP</keyword>
<evidence type="ECO:0000313" key="22">
    <source>
        <dbReference type="Proteomes" id="UP000318801"/>
    </source>
</evidence>
<evidence type="ECO:0000256" key="15">
    <source>
        <dbReference type="ARBA" id="ARBA00023306"/>
    </source>
</evidence>
<comment type="cofactor">
    <cofactor evidence="1 19">
        <name>FAD</name>
        <dbReference type="ChEBI" id="CHEBI:57692"/>
    </cofactor>
</comment>
<gene>
    <name evidence="19 21" type="primary">murB</name>
    <name evidence="21" type="ORF">FJU08_18935</name>
</gene>
<evidence type="ECO:0000256" key="1">
    <source>
        <dbReference type="ARBA" id="ARBA00001974"/>
    </source>
</evidence>
<dbReference type="Proteomes" id="UP000318801">
    <property type="component" value="Unassembled WGS sequence"/>
</dbReference>
<comment type="similarity">
    <text evidence="19">Belongs to the MurB family.</text>
</comment>
<evidence type="ECO:0000256" key="5">
    <source>
        <dbReference type="ARBA" id="ARBA00012518"/>
    </source>
</evidence>
<keyword evidence="10 19" id="KW-0274">FAD</keyword>
<dbReference type="GO" id="GO:0071949">
    <property type="term" value="F:FAD binding"/>
    <property type="evidence" value="ECO:0007669"/>
    <property type="project" value="InterPro"/>
</dbReference>
<evidence type="ECO:0000256" key="14">
    <source>
        <dbReference type="ARBA" id="ARBA00023002"/>
    </source>
</evidence>
<keyword evidence="13 19" id="KW-0573">Peptidoglycan synthesis</keyword>
<keyword evidence="12 19" id="KW-0133">Cell shape</keyword>
<dbReference type="PANTHER" id="PTHR21071:SF4">
    <property type="entry name" value="UDP-N-ACETYLENOLPYRUVOYLGLUCOSAMINE REDUCTASE"/>
    <property type="match status" value="1"/>
</dbReference>
<dbReference type="PROSITE" id="PS51387">
    <property type="entry name" value="FAD_PCMH"/>
    <property type="match status" value="1"/>
</dbReference>
<organism evidence="21 22">
    <name type="scientific">Martelella alba</name>
    <dbReference type="NCBI Taxonomy" id="2590451"/>
    <lineage>
        <taxon>Bacteria</taxon>
        <taxon>Pseudomonadati</taxon>
        <taxon>Pseudomonadota</taxon>
        <taxon>Alphaproteobacteria</taxon>
        <taxon>Hyphomicrobiales</taxon>
        <taxon>Aurantimonadaceae</taxon>
        <taxon>Martelella</taxon>
    </lineage>
</organism>
<keyword evidence="7 19" id="KW-0963">Cytoplasm</keyword>
<feature type="active site" evidence="19">
    <location>
        <position position="173"/>
    </location>
</feature>
<sequence>MTTDSSAHGSSGFRNGYDLSRANTLGLVSRAKGGLEIASLADVEAIAAMAEQQALPLYLLGGGSNVVLDEVIEGLVGVMKIRHRSLQKTASGFVVTAGAGENWDDFVRWTISQGIGGLENLAGIPGTAGAAPVQNIGAYGVQLSDVFHELSAYDLRERRMVRFCRADCAFSYRHSFFKAHPDRFVILSISLALPRQWSPRCHYPGLEHLASAASPEVVFEAVTALRASKLPDWRQLGNAGSFFHNPIVSPEIADAIAGGPRYRQDDGRIKLSAGWLIEQCGLKGARLGPVGMFEGHALVLVNYGASTTSRDVEALAALVRDRVRARFGVSLQQEPVVFGRPSLGPLGTG</sequence>
<evidence type="ECO:0000256" key="11">
    <source>
        <dbReference type="ARBA" id="ARBA00022857"/>
    </source>
</evidence>
<comment type="function">
    <text evidence="2 19">Cell wall formation.</text>
</comment>
<dbReference type="Gene3D" id="3.90.78.10">
    <property type="entry name" value="UDP-N-acetylenolpyruvoylglucosamine reductase, C-terminal domain"/>
    <property type="match status" value="1"/>
</dbReference>
<dbReference type="GO" id="GO:0071555">
    <property type="term" value="P:cell wall organization"/>
    <property type="evidence" value="ECO:0007669"/>
    <property type="project" value="UniProtKB-KW"/>
</dbReference>
<dbReference type="InterPro" id="IPR016167">
    <property type="entry name" value="FAD-bd_PCMH_sub1"/>
</dbReference>
<dbReference type="RefSeq" id="WP_141150616.1">
    <property type="nucleotide sequence ID" value="NZ_VHLG01000015.1"/>
</dbReference>
<evidence type="ECO:0000256" key="10">
    <source>
        <dbReference type="ARBA" id="ARBA00022827"/>
    </source>
</evidence>
<evidence type="ECO:0000256" key="6">
    <source>
        <dbReference type="ARBA" id="ARBA00015188"/>
    </source>
</evidence>
<dbReference type="AlphaFoldDB" id="A0A506U7D5"/>
<dbReference type="NCBIfam" id="TIGR00179">
    <property type="entry name" value="murB"/>
    <property type="match status" value="1"/>
</dbReference>
<comment type="subcellular location">
    <subcellularLocation>
        <location evidence="3 19">Cytoplasm</location>
    </subcellularLocation>
</comment>
<dbReference type="GO" id="GO:0005829">
    <property type="term" value="C:cytosol"/>
    <property type="evidence" value="ECO:0007669"/>
    <property type="project" value="TreeGrafter"/>
</dbReference>
<evidence type="ECO:0000256" key="18">
    <source>
        <dbReference type="ARBA" id="ARBA00048914"/>
    </source>
</evidence>
<dbReference type="Pfam" id="PF01565">
    <property type="entry name" value="FAD_binding_4"/>
    <property type="match status" value="1"/>
</dbReference>
<evidence type="ECO:0000256" key="4">
    <source>
        <dbReference type="ARBA" id="ARBA00004752"/>
    </source>
</evidence>
<reference evidence="21 22" key="1">
    <citation type="submission" date="2019-06" db="EMBL/GenBank/DDBJ databases">
        <authorList>
            <person name="Li M."/>
        </authorList>
    </citation>
    <scope>NUCLEOTIDE SEQUENCE [LARGE SCALE GENOMIC DNA]</scope>
    <source>
        <strain evidence="21 22">BGMRC2036</strain>
    </source>
</reference>
<keyword evidence="9 19" id="KW-0285">Flavoprotein</keyword>
<dbReference type="GO" id="GO:0009252">
    <property type="term" value="P:peptidoglycan biosynthetic process"/>
    <property type="evidence" value="ECO:0007669"/>
    <property type="project" value="UniProtKB-UniRule"/>
</dbReference>
<evidence type="ECO:0000313" key="21">
    <source>
        <dbReference type="EMBL" id="TPW27807.1"/>
    </source>
</evidence>
<dbReference type="Gene3D" id="3.30.465.10">
    <property type="match status" value="1"/>
</dbReference>
<dbReference type="InterPro" id="IPR003170">
    <property type="entry name" value="MurB"/>
</dbReference>
<evidence type="ECO:0000256" key="13">
    <source>
        <dbReference type="ARBA" id="ARBA00022984"/>
    </source>
</evidence>
<evidence type="ECO:0000256" key="2">
    <source>
        <dbReference type="ARBA" id="ARBA00003921"/>
    </source>
</evidence>
<dbReference type="PANTHER" id="PTHR21071">
    <property type="entry name" value="UDP-N-ACETYLENOLPYRUVOYLGLUCOSAMINE REDUCTASE"/>
    <property type="match status" value="1"/>
</dbReference>
<dbReference type="InterPro" id="IPR016169">
    <property type="entry name" value="FAD-bd_PCMH_sub2"/>
</dbReference>
<protein>
    <recommendedName>
        <fullName evidence="6 19">UDP-N-acetylenolpyruvoylglucosamine reductase</fullName>
        <ecNumber evidence="5 19">1.3.1.98</ecNumber>
    </recommendedName>
    <alternativeName>
        <fullName evidence="17 19">UDP-N-acetylmuramate dehydrogenase</fullName>
    </alternativeName>
</protein>
<dbReference type="SUPFAM" id="SSF56194">
    <property type="entry name" value="Uridine diphospho-N-Acetylenolpyruvylglucosamine reductase, MurB, C-terminal domain"/>
    <property type="match status" value="1"/>
</dbReference>
<feature type="domain" description="FAD-binding PCMH-type" evidence="20">
    <location>
        <begin position="27"/>
        <end position="196"/>
    </location>
</feature>
<evidence type="ECO:0000259" key="20">
    <source>
        <dbReference type="PROSITE" id="PS51387"/>
    </source>
</evidence>
<evidence type="ECO:0000256" key="12">
    <source>
        <dbReference type="ARBA" id="ARBA00022960"/>
    </source>
</evidence>
<dbReference type="GO" id="GO:0008762">
    <property type="term" value="F:UDP-N-acetylmuramate dehydrogenase activity"/>
    <property type="evidence" value="ECO:0007669"/>
    <property type="project" value="UniProtKB-UniRule"/>
</dbReference>
<dbReference type="EC" id="1.3.1.98" evidence="5 19"/>
<dbReference type="Gene3D" id="3.30.43.10">
    <property type="entry name" value="Uridine Diphospho-n-acetylenolpyruvylglucosamine Reductase, domain 2"/>
    <property type="match status" value="1"/>
</dbReference>
<keyword evidence="22" id="KW-1185">Reference proteome</keyword>
<evidence type="ECO:0000256" key="16">
    <source>
        <dbReference type="ARBA" id="ARBA00023316"/>
    </source>
</evidence>
<accession>A0A506U7D5</accession>
<evidence type="ECO:0000256" key="17">
    <source>
        <dbReference type="ARBA" id="ARBA00031026"/>
    </source>
</evidence>
<comment type="caution">
    <text evidence="21">The sequence shown here is derived from an EMBL/GenBank/DDBJ whole genome shotgun (WGS) entry which is preliminary data.</text>
</comment>
<dbReference type="InterPro" id="IPR036635">
    <property type="entry name" value="MurB_C_sf"/>
</dbReference>
<dbReference type="HAMAP" id="MF_00037">
    <property type="entry name" value="MurB"/>
    <property type="match status" value="1"/>
</dbReference>
<evidence type="ECO:0000256" key="19">
    <source>
        <dbReference type="HAMAP-Rule" id="MF_00037"/>
    </source>
</evidence>
<dbReference type="GO" id="GO:0008360">
    <property type="term" value="P:regulation of cell shape"/>
    <property type="evidence" value="ECO:0007669"/>
    <property type="project" value="UniProtKB-KW"/>
</dbReference>
<dbReference type="InterPro" id="IPR011601">
    <property type="entry name" value="MurB_C"/>
</dbReference>
<dbReference type="InterPro" id="IPR036318">
    <property type="entry name" value="FAD-bd_PCMH-like_sf"/>
</dbReference>
<feature type="active site" evidence="19">
    <location>
        <position position="334"/>
    </location>
</feature>
<dbReference type="OrthoDB" id="9804753at2"/>
<dbReference type="NCBIfam" id="NF000755">
    <property type="entry name" value="PRK00046.1"/>
    <property type="match status" value="1"/>
</dbReference>
<dbReference type="EMBL" id="VHLG01000015">
    <property type="protein sequence ID" value="TPW27807.1"/>
    <property type="molecule type" value="Genomic_DNA"/>
</dbReference>
<comment type="catalytic activity">
    <reaction evidence="18 19">
        <text>UDP-N-acetyl-alpha-D-muramate + NADP(+) = UDP-N-acetyl-3-O-(1-carboxyvinyl)-alpha-D-glucosamine + NADPH + H(+)</text>
        <dbReference type="Rhea" id="RHEA:12248"/>
        <dbReference type="ChEBI" id="CHEBI:15378"/>
        <dbReference type="ChEBI" id="CHEBI:57783"/>
        <dbReference type="ChEBI" id="CHEBI:58349"/>
        <dbReference type="ChEBI" id="CHEBI:68483"/>
        <dbReference type="ChEBI" id="CHEBI:70757"/>
        <dbReference type="EC" id="1.3.1.98"/>
    </reaction>
</comment>
<keyword evidence="8 19" id="KW-0132">Cell division</keyword>
<evidence type="ECO:0000256" key="8">
    <source>
        <dbReference type="ARBA" id="ARBA00022618"/>
    </source>
</evidence>
<dbReference type="SUPFAM" id="SSF56176">
    <property type="entry name" value="FAD-binding/transporter-associated domain-like"/>
    <property type="match status" value="1"/>
</dbReference>
<dbReference type="InterPro" id="IPR016166">
    <property type="entry name" value="FAD-bd_PCMH"/>
</dbReference>
<feature type="active site" description="Proton donor" evidence="19">
    <location>
        <position position="241"/>
    </location>
</feature>
<evidence type="ECO:0000256" key="3">
    <source>
        <dbReference type="ARBA" id="ARBA00004496"/>
    </source>
</evidence>
<comment type="pathway">
    <text evidence="4 19">Cell wall biogenesis; peptidoglycan biosynthesis.</text>
</comment>
<keyword evidence="14 19" id="KW-0560">Oxidoreductase</keyword>
<name>A0A506U7D5_9HYPH</name>
<dbReference type="InterPro" id="IPR006094">
    <property type="entry name" value="Oxid_FAD_bind_N"/>
</dbReference>
<evidence type="ECO:0000256" key="9">
    <source>
        <dbReference type="ARBA" id="ARBA00022630"/>
    </source>
</evidence>
<keyword evidence="16 19" id="KW-0961">Cell wall biogenesis/degradation</keyword>
<dbReference type="UniPathway" id="UPA00219"/>
<evidence type="ECO:0000256" key="7">
    <source>
        <dbReference type="ARBA" id="ARBA00022490"/>
    </source>
</evidence>
<proteinExistence type="inferred from homology"/>